<sequence>MLPARAAKRPRRSPESASQNGAKRKPKRSQERENKINGASEIAGGTRTSEIPNGSETASPKRSQESIPKTGRNACGIKPA</sequence>
<evidence type="ECO:0000313" key="4">
    <source>
        <dbReference type="Proteomes" id="UP000076532"/>
    </source>
</evidence>
<feature type="compositionally biased region" description="Basic residues" evidence="1">
    <location>
        <begin position="1"/>
        <end position="11"/>
    </location>
</feature>
<feature type="region of interest" description="Disordered" evidence="1">
    <location>
        <begin position="1"/>
        <end position="80"/>
    </location>
</feature>
<dbReference type="EMBL" id="KV417680">
    <property type="protein sequence ID" value="KZP10424.1"/>
    <property type="molecule type" value="Genomic_DNA"/>
</dbReference>
<organism evidence="2 4">
    <name type="scientific">Athelia psychrophila</name>
    <dbReference type="NCBI Taxonomy" id="1759441"/>
    <lineage>
        <taxon>Eukaryota</taxon>
        <taxon>Fungi</taxon>
        <taxon>Dikarya</taxon>
        <taxon>Basidiomycota</taxon>
        <taxon>Agaricomycotina</taxon>
        <taxon>Agaricomycetes</taxon>
        <taxon>Agaricomycetidae</taxon>
        <taxon>Atheliales</taxon>
        <taxon>Atheliaceae</taxon>
        <taxon>Athelia</taxon>
    </lineage>
</organism>
<keyword evidence="4" id="KW-1185">Reference proteome</keyword>
<evidence type="ECO:0000256" key="1">
    <source>
        <dbReference type="SAM" id="MobiDB-lite"/>
    </source>
</evidence>
<gene>
    <name evidence="2" type="ORF">FIBSPDRAFT_872628</name>
    <name evidence="3" type="ORF">FIBSPDRAFT_872629</name>
</gene>
<dbReference type="EMBL" id="KV417680">
    <property type="protein sequence ID" value="KZP10428.1"/>
    <property type="molecule type" value="Genomic_DNA"/>
</dbReference>
<reference evidence="2 4" key="1">
    <citation type="journal article" date="2016" name="Mol. Biol. Evol.">
        <title>Comparative Genomics of Early-Diverging Mushroom-Forming Fungi Provides Insights into the Origins of Lignocellulose Decay Capabilities.</title>
        <authorList>
            <person name="Nagy L.G."/>
            <person name="Riley R."/>
            <person name="Tritt A."/>
            <person name="Adam C."/>
            <person name="Daum C."/>
            <person name="Floudas D."/>
            <person name="Sun H."/>
            <person name="Yadav J.S."/>
            <person name="Pangilinan J."/>
            <person name="Larsson K.H."/>
            <person name="Matsuura K."/>
            <person name="Barry K."/>
            <person name="Labutti K."/>
            <person name="Kuo R."/>
            <person name="Ohm R.A."/>
            <person name="Bhattacharya S.S."/>
            <person name="Shirouzu T."/>
            <person name="Yoshinaga Y."/>
            <person name="Martin F.M."/>
            <person name="Grigoriev I.V."/>
            <person name="Hibbett D.S."/>
        </authorList>
    </citation>
    <scope>NUCLEOTIDE SEQUENCE [LARGE SCALE GENOMIC DNA]</scope>
    <source>
        <strain evidence="2 4">CBS 109695</strain>
    </source>
</reference>
<name>A0A165ZBT6_9AGAM</name>
<dbReference type="Proteomes" id="UP000076532">
    <property type="component" value="Unassembled WGS sequence"/>
</dbReference>
<evidence type="ECO:0000313" key="2">
    <source>
        <dbReference type="EMBL" id="KZP10424.1"/>
    </source>
</evidence>
<evidence type="ECO:0000313" key="3">
    <source>
        <dbReference type="EMBL" id="KZP10428.1"/>
    </source>
</evidence>
<accession>A0A165ZBT6</accession>
<feature type="compositionally biased region" description="Polar residues" evidence="1">
    <location>
        <begin position="46"/>
        <end position="67"/>
    </location>
</feature>
<proteinExistence type="predicted"/>
<dbReference type="AlphaFoldDB" id="A0A165ZBT6"/>
<protein>
    <submittedName>
        <fullName evidence="2">Uncharacterized protein</fullName>
    </submittedName>
</protein>